<gene>
    <name evidence="2" type="ORF">MU0050_000279</name>
</gene>
<evidence type="ECO:0000313" key="3">
    <source>
        <dbReference type="Proteomes" id="UP001190466"/>
    </source>
</evidence>
<dbReference type="RefSeq" id="WP_316513785.1">
    <property type="nucleotide sequence ID" value="NZ_OY726395.1"/>
</dbReference>
<dbReference type="Proteomes" id="UP001190466">
    <property type="component" value="Chromosome"/>
</dbReference>
<accession>A0ABM9M8I8</accession>
<protein>
    <recommendedName>
        <fullName evidence="4">DUF3987 domain-containing protein</fullName>
    </recommendedName>
</protein>
<feature type="region of interest" description="Disordered" evidence="1">
    <location>
        <begin position="402"/>
        <end position="424"/>
    </location>
</feature>
<proteinExistence type="predicted"/>
<evidence type="ECO:0000313" key="2">
    <source>
        <dbReference type="EMBL" id="CAJ1578985.1"/>
    </source>
</evidence>
<evidence type="ECO:0008006" key="4">
    <source>
        <dbReference type="Google" id="ProtNLM"/>
    </source>
</evidence>
<organism evidence="2 3">
    <name type="scientific">[Mycobacterium] wendilense</name>
    <dbReference type="NCBI Taxonomy" id="3064284"/>
    <lineage>
        <taxon>Bacteria</taxon>
        <taxon>Bacillati</taxon>
        <taxon>Actinomycetota</taxon>
        <taxon>Actinomycetes</taxon>
        <taxon>Mycobacteriales</taxon>
        <taxon>Mycobacteriaceae</taxon>
        <taxon>Mycolicibacter</taxon>
    </lineage>
</organism>
<dbReference type="EMBL" id="OY726395">
    <property type="protein sequence ID" value="CAJ1578985.1"/>
    <property type="molecule type" value="Genomic_DNA"/>
</dbReference>
<reference evidence="2 3" key="1">
    <citation type="submission" date="2023-08" db="EMBL/GenBank/DDBJ databases">
        <authorList>
            <person name="Folkvardsen B D."/>
            <person name="Norman A."/>
        </authorList>
    </citation>
    <scope>NUCLEOTIDE SEQUENCE [LARGE SCALE GENOMIC DNA]</scope>
    <source>
        <strain evidence="2 3">Mu0050</strain>
    </source>
</reference>
<sequence>MTDDEFWSATDQLNLIHQWARARYVAPWALLLAVLLRVIVSTSHRVMLPGPPAPASLNMAIVLIGRSGAGKGVTDKLARIVWPAPDIHEEALGSGQGVHELFKETKNPEDRITRALITLSEIDHFTALNAGQGNNTRATIKAALTGDRLGSKGASSATTRSVPADSYRLCLSISAQYGHTAVLLDDVSGGTPQRMVWGSVTDPSIPDTPGPEPDHVLDTKLPEWALADRQVLIQYGTPDIAQYVAAGLLANQRGQLDALDGHRTLTRLKVAAALAVMDHRSVISELDWQLSEVIMAKSDATRQAVIDYDRQAARAKVRERAVARAAGEDFYDASRLETVKRSILRMLERDGEQAGGDLRRRLGKREKRELFDQAIALLEGDGLVAMRPGEHNSVRYRIGSPVTNRVTPETPSSAGVTSEVTRDHPATVTDLDTRRSHETGQSKESCTKWLARFVDDLKSAGDTTTTSFAVQEAGKAAGYSQASISNAIATTGLLTMIDRSGSTRTYAITGTSQTGYVSATQWVHNYVDKLPANTEVVDQDHFYCAATAAGIDRDTARKTLVRSGRIESAPAHGEARNERVWNIIRTEETA</sequence>
<feature type="compositionally biased region" description="Polar residues" evidence="1">
    <location>
        <begin position="402"/>
        <end position="419"/>
    </location>
</feature>
<keyword evidence="3" id="KW-1185">Reference proteome</keyword>
<name>A0ABM9M8I8_9MYCO</name>
<evidence type="ECO:0000256" key="1">
    <source>
        <dbReference type="SAM" id="MobiDB-lite"/>
    </source>
</evidence>